<dbReference type="Proteomes" id="UP000005990">
    <property type="component" value="Unassembled WGS sequence"/>
</dbReference>
<dbReference type="GO" id="GO:0003700">
    <property type="term" value="F:DNA-binding transcription factor activity"/>
    <property type="evidence" value="ECO:0007669"/>
    <property type="project" value="InterPro"/>
</dbReference>
<gene>
    <name evidence="6" type="ORF">HMPREF9257_0607</name>
</gene>
<dbReference type="Gene3D" id="3.40.190.290">
    <property type="match status" value="1"/>
</dbReference>
<evidence type="ECO:0000256" key="3">
    <source>
        <dbReference type="ARBA" id="ARBA00023125"/>
    </source>
</evidence>
<keyword evidence="3" id="KW-0238">DNA-binding</keyword>
<dbReference type="Pfam" id="PF00126">
    <property type="entry name" value="HTH_1"/>
    <property type="match status" value="1"/>
</dbReference>
<accession>E4KQP8</accession>
<dbReference type="Gene3D" id="1.10.10.10">
    <property type="entry name" value="Winged helix-like DNA-binding domain superfamily/Winged helix DNA-binding domain"/>
    <property type="match status" value="1"/>
</dbReference>
<dbReference type="GO" id="GO:0032993">
    <property type="term" value="C:protein-DNA complex"/>
    <property type="evidence" value="ECO:0007669"/>
    <property type="project" value="TreeGrafter"/>
</dbReference>
<evidence type="ECO:0000256" key="2">
    <source>
        <dbReference type="ARBA" id="ARBA00023015"/>
    </source>
</evidence>
<evidence type="ECO:0000313" key="7">
    <source>
        <dbReference type="Proteomes" id="UP000005990"/>
    </source>
</evidence>
<dbReference type="InterPro" id="IPR036390">
    <property type="entry name" value="WH_DNA-bd_sf"/>
</dbReference>
<reference evidence="6 7" key="1">
    <citation type="submission" date="2010-10" db="EMBL/GenBank/DDBJ databases">
        <authorList>
            <person name="Durkin A.S."/>
            <person name="Madupu R."/>
            <person name="Torralba M."/>
            <person name="Gillis M."/>
            <person name="Methe B."/>
            <person name="Sutton G."/>
            <person name="Nelson K.E."/>
        </authorList>
    </citation>
    <scope>NUCLEOTIDE SEQUENCE [LARGE SCALE GENOMIC DNA]</scope>
    <source>
        <strain evidence="6 7">ACS-139-V-Col8</strain>
    </source>
</reference>
<proteinExistence type="inferred from homology"/>
<dbReference type="SUPFAM" id="SSF53850">
    <property type="entry name" value="Periplasmic binding protein-like II"/>
    <property type="match status" value="1"/>
</dbReference>
<dbReference type="SUPFAM" id="SSF46785">
    <property type="entry name" value="Winged helix' DNA-binding domain"/>
    <property type="match status" value="1"/>
</dbReference>
<dbReference type="EMBL" id="AENN01000017">
    <property type="protein sequence ID" value="EFR30576.1"/>
    <property type="molecule type" value="Genomic_DNA"/>
</dbReference>
<dbReference type="InterPro" id="IPR000847">
    <property type="entry name" value="LysR_HTH_N"/>
</dbReference>
<keyword evidence="4" id="KW-0804">Transcription</keyword>
<dbReference type="PROSITE" id="PS50931">
    <property type="entry name" value="HTH_LYSR"/>
    <property type="match status" value="1"/>
</dbReference>
<dbReference type="STRING" id="908337.HMPREF9257_0607"/>
<dbReference type="InterPro" id="IPR005119">
    <property type="entry name" value="LysR_subst-bd"/>
</dbReference>
<dbReference type="AlphaFoldDB" id="E4KQP8"/>
<feature type="domain" description="HTH lysR-type" evidence="5">
    <location>
        <begin position="6"/>
        <end position="63"/>
    </location>
</feature>
<protein>
    <submittedName>
        <fullName evidence="6">LysR substrate binding domain protein</fullName>
    </submittedName>
</protein>
<evidence type="ECO:0000259" key="5">
    <source>
        <dbReference type="PROSITE" id="PS50931"/>
    </source>
</evidence>
<evidence type="ECO:0000313" key="6">
    <source>
        <dbReference type="EMBL" id="EFR30576.1"/>
    </source>
</evidence>
<dbReference type="eggNOG" id="COG0583">
    <property type="taxonomic scope" value="Bacteria"/>
</dbReference>
<comment type="similarity">
    <text evidence="1">Belongs to the LysR transcriptional regulatory family.</text>
</comment>
<dbReference type="RefSeq" id="WP_006418736.1">
    <property type="nucleotide sequence ID" value="NZ_AENN01000017.1"/>
</dbReference>
<sequence length="302" mass="34323">MDWKSINFQHLNYFLIAAKYQNYSQAADELFINYSTLSKAIAGIENQLGVKLFEKDGRNIKLTKYGKILNASVYAAMTNIEDGLDEIARFSHPDHGQVNISSIYTVSAKYLPRLLSRFRNLFPELSLDITQASTQQIIDHVLDGTRDIGFCGEFDYSSYSSELNREFIYNDEIVLIVPANHRFAARKSVSFAEIKNEQFIGWNASAGMYYAIQQAINRVAGPNFKLNTIYSMNEDTGVVGMVRAGLGIAFSSKNTELNYDDIRILELTDLYIIYNVYMIWANSEFTPSSLKSFKDFIIAQIN</sequence>
<name>E4KQP8_9LACT</name>
<keyword evidence="7" id="KW-1185">Reference proteome</keyword>
<dbReference type="PANTHER" id="PTHR30346:SF28">
    <property type="entry name" value="HTH-TYPE TRANSCRIPTIONAL REGULATOR CYNR"/>
    <property type="match status" value="1"/>
</dbReference>
<organism evidence="6 7">
    <name type="scientific">Eremococcus coleocola ACS-139-V-Col8</name>
    <dbReference type="NCBI Taxonomy" id="908337"/>
    <lineage>
        <taxon>Bacteria</taxon>
        <taxon>Bacillati</taxon>
        <taxon>Bacillota</taxon>
        <taxon>Bacilli</taxon>
        <taxon>Lactobacillales</taxon>
        <taxon>Aerococcaceae</taxon>
        <taxon>Eremococcus</taxon>
    </lineage>
</organism>
<dbReference type="PANTHER" id="PTHR30346">
    <property type="entry name" value="TRANSCRIPTIONAL DUAL REGULATOR HCAR-RELATED"/>
    <property type="match status" value="1"/>
</dbReference>
<dbReference type="InterPro" id="IPR036388">
    <property type="entry name" value="WH-like_DNA-bd_sf"/>
</dbReference>
<evidence type="ECO:0000256" key="1">
    <source>
        <dbReference type="ARBA" id="ARBA00009437"/>
    </source>
</evidence>
<dbReference type="Pfam" id="PF03466">
    <property type="entry name" value="LysR_substrate"/>
    <property type="match status" value="1"/>
</dbReference>
<dbReference type="GO" id="GO:0003677">
    <property type="term" value="F:DNA binding"/>
    <property type="evidence" value="ECO:0007669"/>
    <property type="project" value="UniProtKB-KW"/>
</dbReference>
<keyword evidence="2" id="KW-0805">Transcription regulation</keyword>
<comment type="caution">
    <text evidence="6">The sequence shown here is derived from an EMBL/GenBank/DDBJ whole genome shotgun (WGS) entry which is preliminary data.</text>
</comment>
<evidence type="ECO:0000256" key="4">
    <source>
        <dbReference type="ARBA" id="ARBA00023163"/>
    </source>
</evidence>